<gene>
    <name evidence="2" type="ORF">POCULU_LOCUS8320</name>
</gene>
<protein>
    <submittedName>
        <fullName evidence="2">6141_t:CDS:1</fullName>
    </submittedName>
</protein>
<proteinExistence type="predicted"/>
<dbReference type="EMBL" id="CAJVPJ010002339">
    <property type="protein sequence ID" value="CAG8618845.1"/>
    <property type="molecule type" value="Genomic_DNA"/>
</dbReference>
<evidence type="ECO:0000256" key="1">
    <source>
        <dbReference type="SAM" id="MobiDB-lite"/>
    </source>
</evidence>
<dbReference type="OrthoDB" id="2398066at2759"/>
<accession>A0A9N9GM82</accession>
<reference evidence="2" key="1">
    <citation type="submission" date="2021-06" db="EMBL/GenBank/DDBJ databases">
        <authorList>
            <person name="Kallberg Y."/>
            <person name="Tangrot J."/>
            <person name="Rosling A."/>
        </authorList>
    </citation>
    <scope>NUCLEOTIDE SEQUENCE</scope>
    <source>
        <strain evidence="2">IA702</strain>
    </source>
</reference>
<dbReference type="AlphaFoldDB" id="A0A9N9GM82"/>
<feature type="region of interest" description="Disordered" evidence="1">
    <location>
        <begin position="91"/>
        <end position="111"/>
    </location>
</feature>
<organism evidence="2 3">
    <name type="scientific">Paraglomus occultum</name>
    <dbReference type="NCBI Taxonomy" id="144539"/>
    <lineage>
        <taxon>Eukaryota</taxon>
        <taxon>Fungi</taxon>
        <taxon>Fungi incertae sedis</taxon>
        <taxon>Mucoromycota</taxon>
        <taxon>Glomeromycotina</taxon>
        <taxon>Glomeromycetes</taxon>
        <taxon>Paraglomerales</taxon>
        <taxon>Paraglomeraceae</taxon>
        <taxon>Paraglomus</taxon>
    </lineage>
</organism>
<evidence type="ECO:0000313" key="2">
    <source>
        <dbReference type="EMBL" id="CAG8618845.1"/>
    </source>
</evidence>
<dbReference type="Proteomes" id="UP000789572">
    <property type="component" value="Unassembled WGS sequence"/>
</dbReference>
<sequence length="255" mass="28472">MNMEPKEASIRCCGGYTLDIPYKFPSENGIAKPDDIFDENVGPSHPEDFQDGGGCASPPNNSEFHNFETERKDSKIPLWRLDSVWDRIAERRQKRDGSDQQRDSRKKSEHDAEIVFECPNQPGIQKLQTCLGQLLRVGAFCNSAWTKETPKTPCCLIFPDTQPENHANGASLCQVSVGDKVTGSSCNNPLVVVDIVDPSNCSHIATSLGLDLHIETPQDVIRYVKEHLFGYIDEVRGYGFNHIIIIGQRYCGMLS</sequence>
<name>A0A9N9GM82_9GLOM</name>
<comment type="caution">
    <text evidence="2">The sequence shown here is derived from an EMBL/GenBank/DDBJ whole genome shotgun (WGS) entry which is preliminary data.</text>
</comment>
<evidence type="ECO:0000313" key="3">
    <source>
        <dbReference type="Proteomes" id="UP000789572"/>
    </source>
</evidence>
<keyword evidence="3" id="KW-1185">Reference proteome</keyword>
<feature type="region of interest" description="Disordered" evidence="1">
    <location>
        <begin position="29"/>
        <end position="69"/>
    </location>
</feature>